<gene>
    <name evidence="1" type="ORF">Tci_883342</name>
</gene>
<evidence type="ECO:0000313" key="1">
    <source>
        <dbReference type="EMBL" id="GFD11373.1"/>
    </source>
</evidence>
<organism evidence="1">
    <name type="scientific">Tanacetum cinerariifolium</name>
    <name type="common">Dalmatian daisy</name>
    <name type="synonym">Chrysanthemum cinerariifolium</name>
    <dbReference type="NCBI Taxonomy" id="118510"/>
    <lineage>
        <taxon>Eukaryota</taxon>
        <taxon>Viridiplantae</taxon>
        <taxon>Streptophyta</taxon>
        <taxon>Embryophyta</taxon>
        <taxon>Tracheophyta</taxon>
        <taxon>Spermatophyta</taxon>
        <taxon>Magnoliopsida</taxon>
        <taxon>eudicotyledons</taxon>
        <taxon>Gunneridae</taxon>
        <taxon>Pentapetalae</taxon>
        <taxon>asterids</taxon>
        <taxon>campanulids</taxon>
        <taxon>Asterales</taxon>
        <taxon>Asteraceae</taxon>
        <taxon>Asteroideae</taxon>
        <taxon>Anthemideae</taxon>
        <taxon>Anthemidinae</taxon>
        <taxon>Tanacetum</taxon>
    </lineage>
</organism>
<reference evidence="1" key="1">
    <citation type="journal article" date="2019" name="Sci. Rep.">
        <title>Draft genome of Tanacetum cinerariifolium, the natural source of mosquito coil.</title>
        <authorList>
            <person name="Yamashiro T."/>
            <person name="Shiraishi A."/>
            <person name="Satake H."/>
            <person name="Nakayama K."/>
        </authorList>
    </citation>
    <scope>NUCLEOTIDE SEQUENCE</scope>
</reference>
<dbReference type="EMBL" id="BKCJ011258642">
    <property type="protein sequence ID" value="GFD11373.1"/>
    <property type="molecule type" value="Genomic_DNA"/>
</dbReference>
<sequence>MRFDLFFGPNTVYCLTTAVRPERSEPSGRILIPCVDTQALLILVCISSGEHVFIRPHRLRVQKAHVRIGRHRVDQIVTGGS</sequence>
<proteinExistence type="predicted"/>
<dbReference type="AlphaFoldDB" id="A0A699TNJ2"/>
<comment type="caution">
    <text evidence="1">The sequence shown here is derived from an EMBL/GenBank/DDBJ whole genome shotgun (WGS) entry which is preliminary data.</text>
</comment>
<name>A0A699TNJ2_TANCI</name>
<protein>
    <submittedName>
        <fullName evidence="1">Uncharacterized protein</fullName>
    </submittedName>
</protein>
<accession>A0A699TNJ2</accession>